<keyword evidence="1" id="KW-1133">Transmembrane helix</keyword>
<keyword evidence="1" id="KW-0812">Transmembrane</keyword>
<name>A0A1R4IUS6_9LACT</name>
<gene>
    <name evidence="2" type="ORF">FM115_02625</name>
</gene>
<reference evidence="2 3" key="1">
    <citation type="submission" date="2017-02" db="EMBL/GenBank/DDBJ databases">
        <authorList>
            <person name="Peterson S.W."/>
        </authorList>
    </citation>
    <scope>NUCLEOTIDE SEQUENCE [LARGE SCALE GENOMIC DNA]</scope>
    <source>
        <strain evidence="2 3">42ea</strain>
    </source>
</reference>
<dbReference type="Proteomes" id="UP000195611">
    <property type="component" value="Unassembled WGS sequence"/>
</dbReference>
<feature type="transmembrane region" description="Helical" evidence="1">
    <location>
        <begin position="12"/>
        <end position="31"/>
    </location>
</feature>
<evidence type="ECO:0008006" key="4">
    <source>
        <dbReference type="Google" id="ProtNLM"/>
    </source>
</evidence>
<evidence type="ECO:0000313" key="2">
    <source>
        <dbReference type="EMBL" id="SJN23335.1"/>
    </source>
</evidence>
<sequence length="55" mass="6241">MEIFVEKIIENKSIFMAIGIVILGLLAYAFYSPIFEGIYETGRDFGRSLVSLFMS</sequence>
<proteinExistence type="predicted"/>
<organism evidence="2 3">
    <name type="scientific">Marinilactibacillus psychrotolerans 42ea</name>
    <dbReference type="NCBI Taxonomy" id="1255609"/>
    <lineage>
        <taxon>Bacteria</taxon>
        <taxon>Bacillati</taxon>
        <taxon>Bacillota</taxon>
        <taxon>Bacilli</taxon>
        <taxon>Lactobacillales</taxon>
        <taxon>Carnobacteriaceae</taxon>
        <taxon>Marinilactibacillus</taxon>
    </lineage>
</organism>
<protein>
    <recommendedName>
        <fullName evidence="4">Bacteriocin</fullName>
    </recommendedName>
</protein>
<dbReference type="AlphaFoldDB" id="A0A1R4IUS6"/>
<dbReference type="RefSeq" id="WP_138471544.1">
    <property type="nucleotide sequence ID" value="NZ_FUKW01000043.1"/>
</dbReference>
<accession>A0A1R4IUS6</accession>
<evidence type="ECO:0000313" key="3">
    <source>
        <dbReference type="Proteomes" id="UP000195611"/>
    </source>
</evidence>
<evidence type="ECO:0000256" key="1">
    <source>
        <dbReference type="SAM" id="Phobius"/>
    </source>
</evidence>
<keyword evidence="1" id="KW-0472">Membrane</keyword>
<dbReference type="EMBL" id="FUKW01000043">
    <property type="protein sequence ID" value="SJN23335.1"/>
    <property type="molecule type" value="Genomic_DNA"/>
</dbReference>